<organism evidence="3 4">
    <name type="scientific">Candidatus Gemmiger avistercoris</name>
    <dbReference type="NCBI Taxonomy" id="2838606"/>
    <lineage>
        <taxon>Bacteria</taxon>
        <taxon>Bacillati</taxon>
        <taxon>Bacillota</taxon>
        <taxon>Clostridia</taxon>
        <taxon>Eubacteriales</taxon>
        <taxon>Gemmiger</taxon>
    </lineage>
</organism>
<gene>
    <name evidence="3" type="ORF">H9724_07980</name>
</gene>
<name>A0A9D2FLE3_9FIRM</name>
<accession>A0A9D2FLE3</accession>
<keyword evidence="1" id="KW-0472">Membrane</keyword>
<dbReference type="Gene3D" id="1.20.144.10">
    <property type="entry name" value="Phosphatidic acid phosphatase type 2/haloperoxidase"/>
    <property type="match status" value="1"/>
</dbReference>
<evidence type="ECO:0000256" key="1">
    <source>
        <dbReference type="SAM" id="Phobius"/>
    </source>
</evidence>
<comment type="caution">
    <text evidence="3">The sequence shown here is derived from an EMBL/GenBank/DDBJ whole genome shotgun (WGS) entry which is preliminary data.</text>
</comment>
<reference evidence="3" key="2">
    <citation type="submission" date="2021-04" db="EMBL/GenBank/DDBJ databases">
        <authorList>
            <person name="Gilroy R."/>
        </authorList>
    </citation>
    <scope>NUCLEOTIDE SEQUENCE</scope>
    <source>
        <strain evidence="3">CHK188-11489</strain>
    </source>
</reference>
<dbReference type="PANTHER" id="PTHR14969:SF13">
    <property type="entry name" value="AT30094P"/>
    <property type="match status" value="1"/>
</dbReference>
<keyword evidence="1" id="KW-0812">Transmembrane</keyword>
<feature type="transmembrane region" description="Helical" evidence="1">
    <location>
        <begin position="52"/>
        <end position="70"/>
    </location>
</feature>
<reference evidence="3" key="1">
    <citation type="journal article" date="2021" name="PeerJ">
        <title>Extensive microbial diversity within the chicken gut microbiome revealed by metagenomics and culture.</title>
        <authorList>
            <person name="Gilroy R."/>
            <person name="Ravi A."/>
            <person name="Getino M."/>
            <person name="Pursley I."/>
            <person name="Horton D.L."/>
            <person name="Alikhan N.F."/>
            <person name="Baker D."/>
            <person name="Gharbi K."/>
            <person name="Hall N."/>
            <person name="Watson M."/>
            <person name="Adriaenssens E.M."/>
            <person name="Foster-Nyarko E."/>
            <person name="Jarju S."/>
            <person name="Secka A."/>
            <person name="Antonio M."/>
            <person name="Oren A."/>
            <person name="Chaudhuri R.R."/>
            <person name="La Ragione R."/>
            <person name="Hildebrand F."/>
            <person name="Pallen M.J."/>
        </authorList>
    </citation>
    <scope>NUCLEOTIDE SEQUENCE</scope>
    <source>
        <strain evidence="3">CHK188-11489</strain>
    </source>
</reference>
<dbReference type="Pfam" id="PF01569">
    <property type="entry name" value="PAP2"/>
    <property type="match status" value="1"/>
</dbReference>
<dbReference type="InterPro" id="IPR000326">
    <property type="entry name" value="PAP2/HPO"/>
</dbReference>
<protein>
    <submittedName>
        <fullName evidence="3">Phosphatase PAP2 family protein</fullName>
    </submittedName>
</protein>
<dbReference type="AlphaFoldDB" id="A0A9D2FLE3"/>
<evidence type="ECO:0000259" key="2">
    <source>
        <dbReference type="SMART" id="SM00014"/>
    </source>
</evidence>
<feature type="transmembrane region" description="Helical" evidence="1">
    <location>
        <begin position="21"/>
        <end position="46"/>
    </location>
</feature>
<sequence>MNATRYRAVIGWFQARPAACRALRCVSTGAVGAVYVLYIGLLLWLAAGRQTLFVPALTVPAAAFLVGSAVRAGIDRPRPYVTLGYQPLFPKKDTGRSMPSRHCFSAAAIAVAAAYCAPPLGVVLAVLAVLIAVSRVVIGVHYISDVLAGLAFGSGFALAGWQFCTAALQALAA</sequence>
<dbReference type="PANTHER" id="PTHR14969">
    <property type="entry name" value="SPHINGOSINE-1-PHOSPHATE PHOSPHOHYDROLASE"/>
    <property type="match status" value="1"/>
</dbReference>
<feature type="domain" description="Phosphatidic acid phosphatase type 2/haloperoxidase" evidence="2">
    <location>
        <begin position="51"/>
        <end position="161"/>
    </location>
</feature>
<keyword evidence="1" id="KW-1133">Transmembrane helix</keyword>
<dbReference type="SMART" id="SM00014">
    <property type="entry name" value="acidPPc"/>
    <property type="match status" value="1"/>
</dbReference>
<dbReference type="InterPro" id="IPR036938">
    <property type="entry name" value="PAP2/HPO_sf"/>
</dbReference>
<feature type="transmembrane region" description="Helical" evidence="1">
    <location>
        <begin position="106"/>
        <end position="134"/>
    </location>
</feature>
<feature type="transmembrane region" description="Helical" evidence="1">
    <location>
        <begin position="146"/>
        <end position="168"/>
    </location>
</feature>
<dbReference type="EMBL" id="DXBF01000063">
    <property type="protein sequence ID" value="HIZ62687.1"/>
    <property type="molecule type" value="Genomic_DNA"/>
</dbReference>
<dbReference type="SUPFAM" id="SSF48317">
    <property type="entry name" value="Acid phosphatase/Vanadium-dependent haloperoxidase"/>
    <property type="match status" value="1"/>
</dbReference>
<dbReference type="Proteomes" id="UP000824105">
    <property type="component" value="Unassembled WGS sequence"/>
</dbReference>
<evidence type="ECO:0000313" key="3">
    <source>
        <dbReference type="EMBL" id="HIZ62687.1"/>
    </source>
</evidence>
<proteinExistence type="predicted"/>
<evidence type="ECO:0000313" key="4">
    <source>
        <dbReference type="Proteomes" id="UP000824105"/>
    </source>
</evidence>